<feature type="binding site" evidence="6">
    <location>
        <begin position="237"/>
        <end position="238"/>
    </location>
    <ligand>
        <name>S-adenosyl-L-methionine</name>
        <dbReference type="ChEBI" id="CHEBI:59789"/>
    </ligand>
</feature>
<comment type="catalytic activity">
    <reaction evidence="1 5">
        <text>L-glutamyl-[protein] + S-adenosyl-L-methionine = [protein]-L-glutamate 5-O-methyl ester + S-adenosyl-L-homocysteine</text>
        <dbReference type="Rhea" id="RHEA:24452"/>
        <dbReference type="Rhea" id="RHEA-COMP:10208"/>
        <dbReference type="Rhea" id="RHEA-COMP:10311"/>
        <dbReference type="ChEBI" id="CHEBI:29973"/>
        <dbReference type="ChEBI" id="CHEBI:57856"/>
        <dbReference type="ChEBI" id="CHEBI:59789"/>
        <dbReference type="ChEBI" id="CHEBI:82795"/>
        <dbReference type="EC" id="2.1.1.80"/>
    </reaction>
</comment>
<dbReference type="AlphaFoldDB" id="A0A6G6SNH5"/>
<keyword evidence="2 5" id="KW-0489">Methyltransferase</keyword>
<dbReference type="InterPro" id="IPR050903">
    <property type="entry name" value="Bact_Chemotaxis_MeTrfase"/>
</dbReference>
<evidence type="ECO:0000256" key="3">
    <source>
        <dbReference type="ARBA" id="ARBA00022679"/>
    </source>
</evidence>
<dbReference type="InterPro" id="IPR036804">
    <property type="entry name" value="CheR_N_sf"/>
</dbReference>
<evidence type="ECO:0000256" key="1">
    <source>
        <dbReference type="ARBA" id="ARBA00001541"/>
    </source>
</evidence>
<dbReference type="SUPFAM" id="SSF47757">
    <property type="entry name" value="Chemotaxis receptor methyltransferase CheR, N-terminal domain"/>
    <property type="match status" value="1"/>
</dbReference>
<feature type="domain" description="CheR-type methyltransferase" evidence="7">
    <location>
        <begin position="19"/>
        <end position="293"/>
    </location>
</feature>
<gene>
    <name evidence="8" type="primary">cheR</name>
    <name evidence="8" type="ORF">GTH24_12080</name>
</gene>
<dbReference type="PANTHER" id="PTHR24422:SF19">
    <property type="entry name" value="CHEMOTAXIS PROTEIN METHYLTRANSFERASE"/>
    <property type="match status" value="1"/>
</dbReference>
<accession>A0A6G6SNH5</accession>
<evidence type="ECO:0000256" key="6">
    <source>
        <dbReference type="PIRSR" id="PIRSR000410-1"/>
    </source>
</evidence>
<evidence type="ECO:0000256" key="4">
    <source>
        <dbReference type="ARBA" id="ARBA00022691"/>
    </source>
</evidence>
<sequence length="298" mass="34602">MKRNVTEVLSDIAAQPLDIFTQRFMLSDDQFQSICQLIYQKAGIVLTNNKREMVYNRLTRRLRELRMNNFGDYLAFLKSDVRNPEWQEFVNALTTNLTAFFREAHHFPILAKHARKRAGAGGVYRVWCAAASTGEEPYSIAMTLRDVFGNNPYKTKIIASDIDTNVLDKARKGVYRQEELKTLNDEYLKKYFLKGVGDFEGYVKIRPQISEMVSFQYLNLLDKQWDLEGSFDAIFCRNVMIYFDKTTQQTLLNRFTSLLKPDGMLFVGHSENVSQLSKDFYLHGHTVYGLTPARRGYE</sequence>
<keyword evidence="9" id="KW-1185">Reference proteome</keyword>
<dbReference type="RefSeq" id="WP_072068535.1">
    <property type="nucleotide sequence ID" value="NZ_CP047344.1"/>
</dbReference>
<dbReference type="InterPro" id="IPR026024">
    <property type="entry name" value="Chemotaxis_MeTrfase_CheR"/>
</dbReference>
<feature type="binding site" evidence="6">
    <location>
        <position position="161"/>
    </location>
    <ligand>
        <name>S-adenosyl-L-methionine</name>
        <dbReference type="ChEBI" id="CHEBI:59789"/>
    </ligand>
</feature>
<dbReference type="OrthoDB" id="9816309at2"/>
<feature type="binding site" evidence="6">
    <location>
        <begin position="219"/>
        <end position="220"/>
    </location>
    <ligand>
        <name>S-adenosyl-L-methionine</name>
        <dbReference type="ChEBI" id="CHEBI:59789"/>
    </ligand>
</feature>
<dbReference type="SMART" id="SM00138">
    <property type="entry name" value="MeTrc"/>
    <property type="match status" value="1"/>
</dbReference>
<dbReference type="PROSITE" id="PS50123">
    <property type="entry name" value="CHER"/>
    <property type="match status" value="1"/>
</dbReference>
<dbReference type="NCBIfam" id="NF007902">
    <property type="entry name" value="PRK10611.1"/>
    <property type="match status" value="1"/>
</dbReference>
<dbReference type="InterPro" id="IPR022642">
    <property type="entry name" value="CheR_C"/>
</dbReference>
<reference evidence="8 9" key="1">
    <citation type="submission" date="2020-01" db="EMBL/GenBank/DDBJ databases">
        <title>The genomic epidemiology of tigecycline resistance gene tet(X) variants in a swine farm in China.</title>
        <authorList>
            <person name="Peng K."/>
            <person name="Li R."/>
        </authorList>
    </citation>
    <scope>NUCLEOTIDE SEQUENCE [LARGE SCALE GENOMIC DNA]</scope>
    <source>
        <strain evidence="8 9">ZN3</strain>
    </source>
</reference>
<protein>
    <recommendedName>
        <fullName evidence="5">Chemotaxis protein methyltransferase</fullName>
        <ecNumber evidence="5">2.1.1.80</ecNumber>
    </recommendedName>
</protein>
<dbReference type="InterPro" id="IPR000780">
    <property type="entry name" value="CheR_MeTrfase"/>
</dbReference>
<dbReference type="PRINTS" id="PR00996">
    <property type="entry name" value="CHERMTFRASE"/>
</dbReference>
<dbReference type="GO" id="GO:0008983">
    <property type="term" value="F:protein-glutamate O-methyltransferase activity"/>
    <property type="evidence" value="ECO:0007669"/>
    <property type="project" value="UniProtKB-EC"/>
</dbReference>
<name>A0A6G6SNH5_PROVU</name>
<feature type="binding site" evidence="6">
    <location>
        <position position="102"/>
    </location>
    <ligand>
        <name>S-adenosyl-L-methionine</name>
        <dbReference type="ChEBI" id="CHEBI:59789"/>
    </ligand>
</feature>
<dbReference type="InterPro" id="IPR022641">
    <property type="entry name" value="CheR_N"/>
</dbReference>
<dbReference type="PANTHER" id="PTHR24422">
    <property type="entry name" value="CHEMOTAXIS PROTEIN METHYLTRANSFERASE"/>
    <property type="match status" value="1"/>
</dbReference>
<feature type="binding site" evidence="6">
    <location>
        <position position="98"/>
    </location>
    <ligand>
        <name>S-adenosyl-L-methionine</name>
        <dbReference type="ChEBI" id="CHEBI:59789"/>
    </ligand>
</feature>
<dbReference type="PIRSF" id="PIRSF000410">
    <property type="entry name" value="CheR"/>
    <property type="match status" value="1"/>
</dbReference>
<feature type="binding site" evidence="6">
    <location>
        <position position="96"/>
    </location>
    <ligand>
        <name>S-adenosyl-L-methionine</name>
        <dbReference type="ChEBI" id="CHEBI:59789"/>
    </ligand>
</feature>
<comment type="function">
    <text evidence="5">Methylation of the membrane-bound methyl-accepting chemotaxis proteins (MCP) to form gamma-glutamyl methyl ester residues in MCP.</text>
</comment>
<keyword evidence="4 5" id="KW-0949">S-adenosyl-L-methionine</keyword>
<dbReference type="Gene3D" id="1.10.155.10">
    <property type="entry name" value="Chemotaxis receptor methyltransferase CheR, N-terminal domain"/>
    <property type="match status" value="1"/>
</dbReference>
<dbReference type="EMBL" id="CP047344">
    <property type="protein sequence ID" value="QIF94599.1"/>
    <property type="molecule type" value="Genomic_DNA"/>
</dbReference>
<dbReference type="GO" id="GO:0032259">
    <property type="term" value="P:methylation"/>
    <property type="evidence" value="ECO:0007669"/>
    <property type="project" value="UniProtKB-KW"/>
</dbReference>
<dbReference type="Pfam" id="PF03705">
    <property type="entry name" value="CheR_N"/>
    <property type="match status" value="1"/>
</dbReference>
<dbReference type="Pfam" id="PF01739">
    <property type="entry name" value="CheR"/>
    <property type="match status" value="1"/>
</dbReference>
<dbReference type="EC" id="2.1.1.80" evidence="5"/>
<organism evidence="8 9">
    <name type="scientific">Proteus vulgaris</name>
    <dbReference type="NCBI Taxonomy" id="585"/>
    <lineage>
        <taxon>Bacteria</taxon>
        <taxon>Pseudomonadati</taxon>
        <taxon>Pseudomonadota</taxon>
        <taxon>Gammaproteobacteria</taxon>
        <taxon>Enterobacterales</taxon>
        <taxon>Morganellaceae</taxon>
        <taxon>Proteus</taxon>
    </lineage>
</organism>
<dbReference type="Gene3D" id="3.40.50.150">
    <property type="entry name" value="Vaccinia Virus protein VP39"/>
    <property type="match status" value="1"/>
</dbReference>
<feature type="binding site" evidence="6">
    <location>
        <position position="136"/>
    </location>
    <ligand>
        <name>S-adenosyl-L-methionine</name>
        <dbReference type="ChEBI" id="CHEBI:59789"/>
    </ligand>
</feature>
<evidence type="ECO:0000313" key="9">
    <source>
        <dbReference type="Proteomes" id="UP000503287"/>
    </source>
</evidence>
<keyword evidence="3 5" id="KW-0808">Transferase</keyword>
<evidence type="ECO:0000259" key="7">
    <source>
        <dbReference type="PROSITE" id="PS50123"/>
    </source>
</evidence>
<dbReference type="InterPro" id="IPR029063">
    <property type="entry name" value="SAM-dependent_MTases_sf"/>
</dbReference>
<evidence type="ECO:0000256" key="2">
    <source>
        <dbReference type="ARBA" id="ARBA00022603"/>
    </source>
</evidence>
<proteinExistence type="predicted"/>
<dbReference type="SUPFAM" id="SSF53335">
    <property type="entry name" value="S-adenosyl-L-methionine-dependent methyltransferases"/>
    <property type="match status" value="1"/>
</dbReference>
<evidence type="ECO:0000256" key="5">
    <source>
        <dbReference type="PIRNR" id="PIRNR000410"/>
    </source>
</evidence>
<dbReference type="Proteomes" id="UP000503287">
    <property type="component" value="Chromosome"/>
</dbReference>
<evidence type="ECO:0000313" key="8">
    <source>
        <dbReference type="EMBL" id="QIF94599.1"/>
    </source>
</evidence>